<dbReference type="Pfam" id="PF03167">
    <property type="entry name" value="UDG"/>
    <property type="match status" value="1"/>
</dbReference>
<dbReference type="InterPro" id="IPR036895">
    <property type="entry name" value="Uracil-DNA_glycosylase-like_sf"/>
</dbReference>
<dbReference type="NCBIfam" id="TIGR03914">
    <property type="entry name" value="UDG_fam_dom"/>
    <property type="match status" value="1"/>
</dbReference>
<keyword evidence="4" id="KW-0479">Metal-binding</keyword>
<dbReference type="CDD" id="cd10030">
    <property type="entry name" value="UDG-F4_TTUDGA_SPO1dp_like"/>
    <property type="match status" value="1"/>
</dbReference>
<keyword evidence="3" id="KW-0004">4Fe-4S</keyword>
<feature type="domain" description="Uracil-DNA glycosylase-like" evidence="10">
    <location>
        <begin position="39"/>
        <end position="199"/>
    </location>
</feature>
<keyword evidence="6" id="KW-0378">Hydrolase</keyword>
<dbReference type="InterPro" id="IPR005273">
    <property type="entry name" value="Ura-DNA_glyco_family4"/>
</dbReference>
<evidence type="ECO:0000256" key="5">
    <source>
        <dbReference type="ARBA" id="ARBA00022763"/>
    </source>
</evidence>
<accession>A0ABT1QS07</accession>
<comment type="similarity">
    <text evidence="1">Belongs to the uracil-DNA glycosylase (UDG) superfamily. Type 4 (UDGa) family.</text>
</comment>
<keyword evidence="9" id="KW-0234">DNA repair</keyword>
<gene>
    <name evidence="11" type="ORF">NM961_10135</name>
</gene>
<name>A0ABT1QS07_9GAMM</name>
<evidence type="ECO:0000313" key="12">
    <source>
        <dbReference type="Proteomes" id="UP001165498"/>
    </source>
</evidence>
<evidence type="ECO:0000259" key="10">
    <source>
        <dbReference type="SMART" id="SM00986"/>
    </source>
</evidence>
<dbReference type="EMBL" id="JANFQO010000008">
    <property type="protein sequence ID" value="MCQ4165068.1"/>
    <property type="molecule type" value="Genomic_DNA"/>
</dbReference>
<organism evidence="11 12">
    <name type="scientific">Tahibacter harae</name>
    <dbReference type="NCBI Taxonomy" id="2963937"/>
    <lineage>
        <taxon>Bacteria</taxon>
        <taxon>Pseudomonadati</taxon>
        <taxon>Pseudomonadota</taxon>
        <taxon>Gammaproteobacteria</taxon>
        <taxon>Lysobacterales</taxon>
        <taxon>Rhodanobacteraceae</taxon>
        <taxon>Tahibacter</taxon>
    </lineage>
</organism>
<comment type="caution">
    <text evidence="11">The sequence shown here is derived from an EMBL/GenBank/DDBJ whole genome shotgun (WGS) entry which is preliminary data.</text>
</comment>
<keyword evidence="7" id="KW-0408">Iron</keyword>
<evidence type="ECO:0000256" key="8">
    <source>
        <dbReference type="ARBA" id="ARBA00023014"/>
    </source>
</evidence>
<dbReference type="SMART" id="SM00987">
    <property type="entry name" value="UreE_C"/>
    <property type="match status" value="1"/>
</dbReference>
<evidence type="ECO:0000256" key="3">
    <source>
        <dbReference type="ARBA" id="ARBA00022485"/>
    </source>
</evidence>
<evidence type="ECO:0000256" key="4">
    <source>
        <dbReference type="ARBA" id="ARBA00022723"/>
    </source>
</evidence>
<dbReference type="InterPro" id="IPR005122">
    <property type="entry name" value="Uracil-DNA_glycosylase-like"/>
</dbReference>
<dbReference type="RefSeq" id="WP_255914128.1">
    <property type="nucleotide sequence ID" value="NZ_JANFQO010000008.1"/>
</dbReference>
<dbReference type="Proteomes" id="UP001165498">
    <property type="component" value="Unassembled WGS sequence"/>
</dbReference>
<proteinExistence type="inferred from homology"/>
<dbReference type="PANTHER" id="PTHR33693:SF9">
    <property type="entry name" value="TYPE-4 URACIL-DNA GLYCOSYLASE"/>
    <property type="match status" value="1"/>
</dbReference>
<dbReference type="SMART" id="SM00986">
    <property type="entry name" value="UDG"/>
    <property type="match status" value="1"/>
</dbReference>
<dbReference type="PANTHER" id="PTHR33693">
    <property type="entry name" value="TYPE-5 URACIL-DNA GLYCOSYLASE"/>
    <property type="match status" value="1"/>
</dbReference>
<reference evidence="11" key="1">
    <citation type="submission" date="2022-07" db="EMBL/GenBank/DDBJ databases">
        <title>Tahibacter sp., a new gammaproteobacterium isolated from the silt sample collected at pig farm.</title>
        <authorList>
            <person name="Chen H."/>
        </authorList>
    </citation>
    <scope>NUCLEOTIDE SEQUENCE</scope>
    <source>
        <strain evidence="11">P2K</strain>
    </source>
</reference>
<dbReference type="NCBIfam" id="TIGR00758">
    <property type="entry name" value="UDG_fam4"/>
    <property type="match status" value="1"/>
</dbReference>
<protein>
    <recommendedName>
        <fullName evidence="2">Type-4 uracil-DNA glycosylase</fullName>
    </recommendedName>
</protein>
<keyword evidence="5" id="KW-0227">DNA damage</keyword>
<evidence type="ECO:0000256" key="9">
    <source>
        <dbReference type="ARBA" id="ARBA00023204"/>
    </source>
</evidence>
<dbReference type="InterPro" id="IPR051536">
    <property type="entry name" value="UDG_Type-4/5"/>
</dbReference>
<keyword evidence="12" id="KW-1185">Reference proteome</keyword>
<keyword evidence="8" id="KW-0411">Iron-sulfur</keyword>
<dbReference type="Gene3D" id="3.40.470.10">
    <property type="entry name" value="Uracil-DNA glycosylase-like domain"/>
    <property type="match status" value="1"/>
</dbReference>
<sequence length="203" mass="22261">MPRASAKAAPAPPSIARLRAAARTCKACPLWQPATQTVFGEGPENARIMLIGESPGNQEDLAGHPFVGPASELLDRALAEAGVDRAQVYVTNVVKHFKYQLRGKRRLHARANAAEQAACRFWLDAELLRVQPARIVCLGAMAAQAIFGRSFRLLKQRGTWRDLPGGARGLATVHPSYLLRLRDAAERAEAYAAFVRDLRQLQE</sequence>
<evidence type="ECO:0000313" key="11">
    <source>
        <dbReference type="EMBL" id="MCQ4165068.1"/>
    </source>
</evidence>
<evidence type="ECO:0000256" key="1">
    <source>
        <dbReference type="ARBA" id="ARBA00006521"/>
    </source>
</evidence>
<evidence type="ECO:0000256" key="7">
    <source>
        <dbReference type="ARBA" id="ARBA00023004"/>
    </source>
</evidence>
<dbReference type="SUPFAM" id="SSF52141">
    <property type="entry name" value="Uracil-DNA glycosylase-like"/>
    <property type="match status" value="1"/>
</dbReference>
<evidence type="ECO:0000256" key="2">
    <source>
        <dbReference type="ARBA" id="ARBA00019403"/>
    </source>
</evidence>
<evidence type="ECO:0000256" key="6">
    <source>
        <dbReference type="ARBA" id="ARBA00022801"/>
    </source>
</evidence>